<name>A0A249P6V9_9HYPH</name>
<gene>
    <name evidence="3" type="ORF">SJ05684_c01980</name>
</gene>
<dbReference type="Proteomes" id="UP000217211">
    <property type="component" value="Chromosome"/>
</dbReference>
<proteinExistence type="predicted"/>
<dbReference type="SUPFAM" id="SSF55797">
    <property type="entry name" value="PR-1-like"/>
    <property type="match status" value="2"/>
</dbReference>
<reference evidence="3 4" key="1">
    <citation type="submission" date="2017-08" db="EMBL/GenBank/DDBJ databases">
        <title>Multipartite genome sequences of Sinorhizobium species nodulating soybeans.</title>
        <authorList>
            <person name="Tian C.F."/>
        </authorList>
    </citation>
    <scope>NUCLEOTIDE SEQUENCE [LARGE SCALE GENOMIC DNA]</scope>
    <source>
        <strain evidence="3 4">CCBAU 05684</strain>
    </source>
</reference>
<keyword evidence="4" id="KW-1185">Reference proteome</keyword>
<dbReference type="AlphaFoldDB" id="A0A249P6V9"/>
<evidence type="ECO:0000313" key="4">
    <source>
        <dbReference type="Proteomes" id="UP000217211"/>
    </source>
</evidence>
<sequence>MKSWLAHPTKTWRPGSAVAATLLALCFGASAPAGETGDLASLRAEALALVNESRSRHGLDPLQVTERLNTAAQVHAEDMLERNYYSHTSPEGENVGDRFRARGGSRWKKVAENIARCTGCPSVPTAERVSEFHEGWMNSPGHRRNILAPGLESFGFGIIGENGRQFAVQTFAGPGMPLALQSGEEPVALSAKEQVAAAARLVNAEREQAGHADLKTSEALNTLAQRLLPTDPSDDRIMERPNGLLELLPSGSEREWSAIDVAAGGCGGCGMQPTGADVRYFVDQWLENPQNREALLGSDATHIGFAMLATGEGRKIAIAVAGNRLE</sequence>
<evidence type="ECO:0000259" key="2">
    <source>
        <dbReference type="Pfam" id="PF00188"/>
    </source>
</evidence>
<evidence type="ECO:0000313" key="3">
    <source>
        <dbReference type="EMBL" id="ASY61668.1"/>
    </source>
</evidence>
<dbReference type="InterPro" id="IPR035940">
    <property type="entry name" value="CAP_sf"/>
</dbReference>
<evidence type="ECO:0000256" key="1">
    <source>
        <dbReference type="SAM" id="SignalP"/>
    </source>
</evidence>
<dbReference type="KEGG" id="esj:SJ05684_c01980"/>
<dbReference type="eggNOG" id="COG2340">
    <property type="taxonomic scope" value="Bacteria"/>
</dbReference>
<feature type="signal peptide" evidence="1">
    <location>
        <begin position="1"/>
        <end position="33"/>
    </location>
</feature>
<feature type="domain" description="SCP" evidence="2">
    <location>
        <begin position="200"/>
        <end position="315"/>
    </location>
</feature>
<dbReference type="STRING" id="716928.GCA_000261485_00621"/>
<keyword evidence="1" id="KW-0732">Signal</keyword>
<accession>A0A249P6V9</accession>
<dbReference type="PANTHER" id="PTHR31157">
    <property type="entry name" value="SCP DOMAIN-CONTAINING PROTEIN"/>
    <property type="match status" value="1"/>
</dbReference>
<feature type="chain" id="PRO_5012105940" description="SCP domain-containing protein" evidence="1">
    <location>
        <begin position="34"/>
        <end position="326"/>
    </location>
</feature>
<dbReference type="CDD" id="cd05379">
    <property type="entry name" value="CAP_bacterial"/>
    <property type="match status" value="1"/>
</dbReference>
<feature type="domain" description="SCP" evidence="2">
    <location>
        <begin position="47"/>
        <end position="170"/>
    </location>
</feature>
<protein>
    <recommendedName>
        <fullName evidence="2">SCP domain-containing protein</fullName>
    </recommendedName>
</protein>
<dbReference type="Gene3D" id="3.40.33.10">
    <property type="entry name" value="CAP"/>
    <property type="match status" value="2"/>
</dbReference>
<dbReference type="EMBL" id="CP023067">
    <property type="protein sequence ID" value="ASY61668.1"/>
    <property type="molecule type" value="Genomic_DNA"/>
</dbReference>
<dbReference type="InterPro" id="IPR014044">
    <property type="entry name" value="CAP_dom"/>
</dbReference>
<dbReference type="Pfam" id="PF00188">
    <property type="entry name" value="CAP"/>
    <property type="match status" value="2"/>
</dbReference>
<organism evidence="3 4">
    <name type="scientific">Sinorhizobium sojae CCBAU 05684</name>
    <dbReference type="NCBI Taxonomy" id="716928"/>
    <lineage>
        <taxon>Bacteria</taxon>
        <taxon>Pseudomonadati</taxon>
        <taxon>Pseudomonadota</taxon>
        <taxon>Alphaproteobacteria</taxon>
        <taxon>Hyphomicrobiales</taxon>
        <taxon>Rhizobiaceae</taxon>
        <taxon>Sinorhizobium/Ensifer group</taxon>
        <taxon>Sinorhizobium</taxon>
    </lineage>
</organism>
<dbReference type="RefSeq" id="WP_157211948.1">
    <property type="nucleotide sequence ID" value="NZ_AJQT01000015.1"/>
</dbReference>
<dbReference type="PANTHER" id="PTHR31157:SF1">
    <property type="entry name" value="SCP DOMAIN-CONTAINING PROTEIN"/>
    <property type="match status" value="1"/>
</dbReference>
<dbReference type="OrthoDB" id="419320at2"/>